<sequence length="402" mass="45701">MKDLHSSNLKFYHMSIAILSTLMILGALPLYWREDGVGWGLIWHSFIVLVGIVLLWVYPKRETNSMKTTMVLVAFVYFYTLLLVYPETSSNLVLVCFLPGIAILFFLPRLVYLSLALNVFFLSMIFSYVALIDQGQVYQYLYSDLEGNIFNFFASQAVFFLIFYLSYTRIKKQQMYFEQIQQTERMKTTGQLAAAVAHEIRNPITVVKGFIQLYSHDHSLGEEKKKHFLLMLEELKVAETVITDFLSVANPKEGRNTVRINIKEALHDVVDIIDSFALLNNIMIDVRAQKCYVSCTPMEFKQLMINVIKNAIEASPSGEIIQITAREQKKQVIIDVIDQGKGMSKEELHSIGSLFYSLKSKGTGLGLMICQNIVQSYNGTLQFSSEKGKGTKATICFPSVSK</sequence>
<keyword evidence="7" id="KW-0067">ATP-binding</keyword>
<evidence type="ECO:0000256" key="4">
    <source>
        <dbReference type="ARBA" id="ARBA00022679"/>
    </source>
</evidence>
<keyword evidence="9" id="KW-1133">Transmembrane helix</keyword>
<evidence type="ECO:0000256" key="7">
    <source>
        <dbReference type="ARBA" id="ARBA00022840"/>
    </source>
</evidence>
<evidence type="ECO:0000256" key="1">
    <source>
        <dbReference type="ARBA" id="ARBA00000085"/>
    </source>
</evidence>
<dbReference type="PANTHER" id="PTHR43065:SF46">
    <property type="entry name" value="C4-DICARBOXYLATE TRANSPORT SENSOR PROTEIN DCTB"/>
    <property type="match status" value="1"/>
</dbReference>
<feature type="transmembrane region" description="Helical" evidence="9">
    <location>
        <begin position="149"/>
        <end position="167"/>
    </location>
</feature>
<dbReference type="PRINTS" id="PR00344">
    <property type="entry name" value="BCTRLSENSOR"/>
</dbReference>
<dbReference type="EMBL" id="CP020814">
    <property type="protein sequence ID" value="ARK32854.1"/>
    <property type="molecule type" value="Genomic_DNA"/>
</dbReference>
<comment type="catalytic activity">
    <reaction evidence="1">
        <text>ATP + protein L-histidine = ADP + protein N-phospho-L-histidine.</text>
        <dbReference type="EC" id="2.7.13.3"/>
    </reaction>
</comment>
<dbReference type="GO" id="GO:0005524">
    <property type="term" value="F:ATP binding"/>
    <property type="evidence" value="ECO:0007669"/>
    <property type="project" value="UniProtKB-KW"/>
</dbReference>
<dbReference type="InterPro" id="IPR003594">
    <property type="entry name" value="HATPase_dom"/>
</dbReference>
<accession>A0A1X9MJ84</accession>
<evidence type="ECO:0000256" key="3">
    <source>
        <dbReference type="ARBA" id="ARBA00022553"/>
    </source>
</evidence>
<reference evidence="11 12" key="1">
    <citation type="submission" date="2017-04" db="EMBL/GenBank/DDBJ databases">
        <title>Bacillus krulwichiae AM31D Genome sequencing and assembly.</title>
        <authorList>
            <person name="Krulwich T.A."/>
            <person name="Anastor L."/>
            <person name="Ehrlich R."/>
            <person name="Ehrlich G.D."/>
            <person name="Janto B."/>
        </authorList>
    </citation>
    <scope>NUCLEOTIDE SEQUENCE [LARGE SCALE GENOMIC DNA]</scope>
    <source>
        <strain evidence="11 12">AM31D</strain>
    </source>
</reference>
<dbReference type="PROSITE" id="PS50109">
    <property type="entry name" value="HIS_KIN"/>
    <property type="match status" value="1"/>
</dbReference>
<dbReference type="RefSeq" id="WP_157076827.1">
    <property type="nucleotide sequence ID" value="NZ_CP020814.1"/>
</dbReference>
<evidence type="ECO:0000313" key="11">
    <source>
        <dbReference type="EMBL" id="ARK32854.1"/>
    </source>
</evidence>
<dbReference type="Pfam" id="PF00512">
    <property type="entry name" value="HisKA"/>
    <property type="match status" value="1"/>
</dbReference>
<dbReference type="InterPro" id="IPR003661">
    <property type="entry name" value="HisK_dim/P_dom"/>
</dbReference>
<evidence type="ECO:0000256" key="9">
    <source>
        <dbReference type="SAM" id="Phobius"/>
    </source>
</evidence>
<dbReference type="InterPro" id="IPR004358">
    <property type="entry name" value="Sig_transdc_His_kin-like_C"/>
</dbReference>
<dbReference type="GO" id="GO:0000155">
    <property type="term" value="F:phosphorelay sensor kinase activity"/>
    <property type="evidence" value="ECO:0007669"/>
    <property type="project" value="InterPro"/>
</dbReference>
<dbReference type="PANTHER" id="PTHR43065">
    <property type="entry name" value="SENSOR HISTIDINE KINASE"/>
    <property type="match status" value="1"/>
</dbReference>
<dbReference type="SUPFAM" id="SSF55874">
    <property type="entry name" value="ATPase domain of HSP90 chaperone/DNA topoisomerase II/histidine kinase"/>
    <property type="match status" value="1"/>
</dbReference>
<keyword evidence="6 11" id="KW-0418">Kinase</keyword>
<protein>
    <recommendedName>
        <fullName evidence="2">histidine kinase</fullName>
        <ecNumber evidence="2">2.7.13.3</ecNumber>
    </recommendedName>
</protein>
<organism evidence="11 12">
    <name type="scientific">Halalkalibacter krulwichiae</name>
    <dbReference type="NCBI Taxonomy" id="199441"/>
    <lineage>
        <taxon>Bacteria</taxon>
        <taxon>Bacillati</taxon>
        <taxon>Bacillota</taxon>
        <taxon>Bacilli</taxon>
        <taxon>Bacillales</taxon>
        <taxon>Bacillaceae</taxon>
        <taxon>Halalkalibacter</taxon>
    </lineage>
</organism>
<keyword evidence="5" id="KW-0547">Nucleotide-binding</keyword>
<keyword evidence="9" id="KW-0812">Transmembrane</keyword>
<dbReference type="InterPro" id="IPR005467">
    <property type="entry name" value="His_kinase_dom"/>
</dbReference>
<dbReference type="Pfam" id="PF02518">
    <property type="entry name" value="HATPase_c"/>
    <property type="match status" value="1"/>
</dbReference>
<gene>
    <name evidence="11" type="primary">kinA_7</name>
    <name evidence="11" type="ORF">BkAM31D_24975</name>
</gene>
<evidence type="ECO:0000256" key="2">
    <source>
        <dbReference type="ARBA" id="ARBA00012438"/>
    </source>
</evidence>
<keyword evidence="4 11" id="KW-0808">Transferase</keyword>
<keyword evidence="12" id="KW-1185">Reference proteome</keyword>
<dbReference type="CDD" id="cd00082">
    <property type="entry name" value="HisKA"/>
    <property type="match status" value="1"/>
</dbReference>
<dbReference type="SMART" id="SM00388">
    <property type="entry name" value="HisKA"/>
    <property type="match status" value="1"/>
</dbReference>
<dbReference type="AlphaFoldDB" id="A0A1X9MJ84"/>
<keyword evidence="8" id="KW-0902">Two-component regulatory system</keyword>
<keyword evidence="3" id="KW-0597">Phosphoprotein</keyword>
<keyword evidence="9" id="KW-0472">Membrane</keyword>
<dbReference type="Proteomes" id="UP000193006">
    <property type="component" value="Chromosome"/>
</dbReference>
<dbReference type="SMART" id="SM00387">
    <property type="entry name" value="HATPase_c"/>
    <property type="match status" value="1"/>
</dbReference>
<evidence type="ECO:0000256" key="5">
    <source>
        <dbReference type="ARBA" id="ARBA00022741"/>
    </source>
</evidence>
<evidence type="ECO:0000259" key="10">
    <source>
        <dbReference type="PROSITE" id="PS50109"/>
    </source>
</evidence>
<dbReference type="KEGG" id="bkw:BkAM31D_24975"/>
<dbReference type="InterPro" id="IPR036097">
    <property type="entry name" value="HisK_dim/P_sf"/>
</dbReference>
<evidence type="ECO:0000256" key="8">
    <source>
        <dbReference type="ARBA" id="ARBA00023012"/>
    </source>
</evidence>
<name>A0A1X9MJ84_9BACI</name>
<dbReference type="Gene3D" id="3.30.565.10">
    <property type="entry name" value="Histidine kinase-like ATPase, C-terminal domain"/>
    <property type="match status" value="1"/>
</dbReference>
<dbReference type="SUPFAM" id="SSF47384">
    <property type="entry name" value="Homodimeric domain of signal transducing histidine kinase"/>
    <property type="match status" value="1"/>
</dbReference>
<feature type="transmembrane region" description="Helical" evidence="9">
    <location>
        <begin position="38"/>
        <end position="58"/>
    </location>
</feature>
<feature type="transmembrane region" description="Helical" evidence="9">
    <location>
        <begin position="12"/>
        <end position="32"/>
    </location>
</feature>
<dbReference type="STRING" id="199441.BkAM31D_24975"/>
<dbReference type="InterPro" id="IPR036890">
    <property type="entry name" value="HATPase_C_sf"/>
</dbReference>
<dbReference type="EC" id="2.7.13.3" evidence="2"/>
<feature type="transmembrane region" description="Helical" evidence="9">
    <location>
        <begin position="119"/>
        <end position="137"/>
    </location>
</feature>
<evidence type="ECO:0000256" key="6">
    <source>
        <dbReference type="ARBA" id="ARBA00022777"/>
    </source>
</evidence>
<feature type="domain" description="Histidine kinase" evidence="10">
    <location>
        <begin position="195"/>
        <end position="401"/>
    </location>
</feature>
<feature type="transmembrane region" description="Helical" evidence="9">
    <location>
        <begin position="70"/>
        <end position="86"/>
    </location>
</feature>
<dbReference type="Gene3D" id="1.10.287.130">
    <property type="match status" value="1"/>
</dbReference>
<feature type="transmembrane region" description="Helical" evidence="9">
    <location>
        <begin position="92"/>
        <end position="112"/>
    </location>
</feature>
<evidence type="ECO:0000313" key="12">
    <source>
        <dbReference type="Proteomes" id="UP000193006"/>
    </source>
</evidence>
<proteinExistence type="predicted"/>